<dbReference type="InterPro" id="IPR036887">
    <property type="entry name" value="HTH_APSES_sf"/>
</dbReference>
<accession>A0A9P4NQY3</accession>
<feature type="domain" description="HTH APSES-type" evidence="7">
    <location>
        <begin position="13"/>
        <end position="120"/>
    </location>
</feature>
<dbReference type="GO" id="GO:0003713">
    <property type="term" value="F:transcription coactivator activity"/>
    <property type="evidence" value="ECO:0007669"/>
    <property type="project" value="TreeGrafter"/>
</dbReference>
<dbReference type="Pfam" id="PF12796">
    <property type="entry name" value="Ank_2"/>
    <property type="match status" value="1"/>
</dbReference>
<dbReference type="InterPro" id="IPR018004">
    <property type="entry name" value="KilA/APSES_HTH"/>
</dbReference>
<feature type="repeat" description="ANK" evidence="5">
    <location>
        <begin position="363"/>
        <end position="395"/>
    </location>
</feature>
<dbReference type="GO" id="GO:0033309">
    <property type="term" value="C:SBF transcription complex"/>
    <property type="evidence" value="ECO:0007669"/>
    <property type="project" value="TreeGrafter"/>
</dbReference>
<evidence type="ECO:0000313" key="9">
    <source>
        <dbReference type="Proteomes" id="UP000800235"/>
    </source>
</evidence>
<sequence length="780" mass="84588">MNGHAQQQMQPQIYTAVYSGVSVYEMEVNGVAVMRRRSDSWLNATQILKVAGVDKGKRTKVLEKEILVGEHEKVQGGYGKYQGTWINYRRGREFCRQYGVEEILRPLLDYDMSADGSGQPGQGVDTPTKEQAMAANRKRFYTQTQDGRQGQSAAGTFFSNISSTASTALAAMNKAANARLNSPAPRPNSASQQRRTNATPRPSQQSMIGSQESYRGNSQQSMHSLPSERSFGPDSTYATGSGLYAPNESQIESQEPPRKRMRPSSPGATFSQPNGAEVSMREGTPTEPNDSFIYQQATHQFEMQDGDAHSALPPLPSHESSQFEGKQTLLLDLFADPTRTDFTQHPAIMQLSGSDLDIPLDQSANTALHWAATLARVSLMRLLISKGASIFRGNQAGETPLMAAVMVNNNLDHSCFPELLDILAPLIEVRDAKGRTILHHISVASGIKGRAVSSKYYLEALLEFLVRSNSSGGGSSQDSGVAGGVPKPIGLMRFMSEMVNARDIAGNTALNLVARIGNRSIIQQLLEVQADPHLANHKGHSAVSFGVGGDADGSSSQVVMESPGRSRVPNSKVDEISRELVPSLTASLADAHSQFSSELRLIQDRIDKYTTQIRDLSTTQKALTTQVEETQSRLRARHDRKQKLQNLRQRVSELRTSKSPSPSSLSSVQIGDADQEFDVSGSPSSTLPSPSVLQGRLSAYNSLNAGLSAHVAQLRSRDGELESKYRKVIALCTGVEEKLIDSLIGSLVQAVESEGDAGLGGGGQDVSRVREFLRRVDMAG</sequence>
<dbReference type="PANTHER" id="PTHR43828">
    <property type="entry name" value="ASPARAGINASE"/>
    <property type="match status" value="1"/>
</dbReference>
<dbReference type="EMBL" id="MU007042">
    <property type="protein sequence ID" value="KAF2430052.1"/>
    <property type="molecule type" value="Genomic_DNA"/>
</dbReference>
<keyword evidence="9" id="KW-1185">Reference proteome</keyword>
<dbReference type="PROSITE" id="PS50088">
    <property type="entry name" value="ANK_REPEAT"/>
    <property type="match status" value="2"/>
</dbReference>
<evidence type="ECO:0000256" key="1">
    <source>
        <dbReference type="ARBA" id="ARBA00022737"/>
    </source>
</evidence>
<evidence type="ECO:0000259" key="7">
    <source>
        <dbReference type="PROSITE" id="PS51299"/>
    </source>
</evidence>
<dbReference type="PANTHER" id="PTHR43828:SF3">
    <property type="entry name" value="CHROMO DOMAIN-CONTAINING PROTEIN"/>
    <property type="match status" value="1"/>
</dbReference>
<dbReference type="SMART" id="SM01252">
    <property type="entry name" value="KilA-N"/>
    <property type="match status" value="1"/>
</dbReference>
<evidence type="ECO:0000256" key="2">
    <source>
        <dbReference type="ARBA" id="ARBA00022969"/>
    </source>
</evidence>
<keyword evidence="3 5" id="KW-0040">ANK repeat</keyword>
<dbReference type="GO" id="GO:0003677">
    <property type="term" value="F:DNA binding"/>
    <property type="evidence" value="ECO:0007669"/>
    <property type="project" value="InterPro"/>
</dbReference>
<keyword evidence="4" id="KW-0183">Conidiation</keyword>
<dbReference type="Proteomes" id="UP000800235">
    <property type="component" value="Unassembled WGS sequence"/>
</dbReference>
<evidence type="ECO:0000313" key="8">
    <source>
        <dbReference type="EMBL" id="KAF2430052.1"/>
    </source>
</evidence>
<proteinExistence type="predicted"/>
<evidence type="ECO:0000256" key="3">
    <source>
        <dbReference type="ARBA" id="ARBA00023043"/>
    </source>
</evidence>
<dbReference type="GO" id="GO:0030435">
    <property type="term" value="P:sporulation resulting in formation of a cellular spore"/>
    <property type="evidence" value="ECO:0007669"/>
    <property type="project" value="UniProtKB-KW"/>
</dbReference>
<dbReference type="Gene3D" id="3.10.260.10">
    <property type="entry name" value="Transcription regulator HTH, APSES-type DNA-binding domain"/>
    <property type="match status" value="1"/>
</dbReference>
<dbReference type="GO" id="GO:0001228">
    <property type="term" value="F:DNA-binding transcription activator activity, RNA polymerase II-specific"/>
    <property type="evidence" value="ECO:0007669"/>
    <property type="project" value="UniProtKB-ARBA"/>
</dbReference>
<dbReference type="PROSITE" id="PS50297">
    <property type="entry name" value="ANK_REP_REGION"/>
    <property type="match status" value="1"/>
</dbReference>
<keyword evidence="2" id="KW-0749">Sporulation</keyword>
<evidence type="ECO:0000256" key="4">
    <source>
        <dbReference type="ARBA" id="ARBA00023321"/>
    </source>
</evidence>
<protein>
    <submittedName>
        <fullName evidence="8">Apses-domain-containing protein</fullName>
    </submittedName>
</protein>
<dbReference type="GO" id="GO:0030907">
    <property type="term" value="C:MBF transcription complex"/>
    <property type="evidence" value="ECO:0007669"/>
    <property type="project" value="TreeGrafter"/>
</dbReference>
<dbReference type="AlphaFoldDB" id="A0A9P4NQY3"/>
<evidence type="ECO:0000256" key="6">
    <source>
        <dbReference type="SAM" id="MobiDB-lite"/>
    </source>
</evidence>
<dbReference type="GO" id="GO:0048315">
    <property type="term" value="P:conidium formation"/>
    <property type="evidence" value="ECO:0007669"/>
    <property type="project" value="UniProtKB-KW"/>
</dbReference>
<keyword evidence="1" id="KW-0677">Repeat</keyword>
<gene>
    <name evidence="8" type="ORF">EJ08DRAFT_650044</name>
</gene>
<dbReference type="SUPFAM" id="SSF54616">
    <property type="entry name" value="DNA-binding domain of Mlu1-box binding protein MBP1"/>
    <property type="match status" value="1"/>
</dbReference>
<feature type="compositionally biased region" description="Low complexity" evidence="6">
    <location>
        <begin position="657"/>
        <end position="667"/>
    </location>
</feature>
<dbReference type="SUPFAM" id="SSF48403">
    <property type="entry name" value="Ankyrin repeat"/>
    <property type="match status" value="1"/>
</dbReference>
<dbReference type="InterPro" id="IPR003163">
    <property type="entry name" value="Tscrpt_reg_HTH_APSES-type"/>
</dbReference>
<dbReference type="SMART" id="SM00248">
    <property type="entry name" value="ANK"/>
    <property type="match status" value="3"/>
</dbReference>
<reference evidence="8" key="1">
    <citation type="journal article" date="2020" name="Stud. Mycol.">
        <title>101 Dothideomycetes genomes: a test case for predicting lifestyles and emergence of pathogens.</title>
        <authorList>
            <person name="Haridas S."/>
            <person name="Albert R."/>
            <person name="Binder M."/>
            <person name="Bloem J."/>
            <person name="Labutti K."/>
            <person name="Salamov A."/>
            <person name="Andreopoulos B."/>
            <person name="Baker S."/>
            <person name="Barry K."/>
            <person name="Bills G."/>
            <person name="Bluhm B."/>
            <person name="Cannon C."/>
            <person name="Castanera R."/>
            <person name="Culley D."/>
            <person name="Daum C."/>
            <person name="Ezra D."/>
            <person name="Gonzalez J."/>
            <person name="Henrissat B."/>
            <person name="Kuo A."/>
            <person name="Liang C."/>
            <person name="Lipzen A."/>
            <person name="Lutzoni F."/>
            <person name="Magnuson J."/>
            <person name="Mondo S."/>
            <person name="Nolan M."/>
            <person name="Ohm R."/>
            <person name="Pangilinan J."/>
            <person name="Park H.-J."/>
            <person name="Ramirez L."/>
            <person name="Alfaro M."/>
            <person name="Sun H."/>
            <person name="Tritt A."/>
            <person name="Yoshinaga Y."/>
            <person name="Zwiers L.-H."/>
            <person name="Turgeon B."/>
            <person name="Goodwin S."/>
            <person name="Spatafora J."/>
            <person name="Crous P."/>
            <person name="Grigoriev I."/>
        </authorList>
    </citation>
    <scope>NUCLEOTIDE SEQUENCE</scope>
    <source>
        <strain evidence="8">CBS 130266</strain>
    </source>
</reference>
<dbReference type="OrthoDB" id="6718656at2759"/>
<feature type="compositionally biased region" description="Polar residues" evidence="6">
    <location>
        <begin position="188"/>
        <end position="224"/>
    </location>
</feature>
<comment type="caution">
    <text evidence="8">The sequence shown here is derived from an EMBL/GenBank/DDBJ whole genome shotgun (WGS) entry which is preliminary data.</text>
</comment>
<feature type="region of interest" description="Disordered" evidence="6">
    <location>
        <begin position="553"/>
        <end position="573"/>
    </location>
</feature>
<name>A0A9P4NQY3_9PEZI</name>
<dbReference type="InterPro" id="IPR051642">
    <property type="entry name" value="SWI6-like"/>
</dbReference>
<organism evidence="8 9">
    <name type="scientific">Tothia fuscella</name>
    <dbReference type="NCBI Taxonomy" id="1048955"/>
    <lineage>
        <taxon>Eukaryota</taxon>
        <taxon>Fungi</taxon>
        <taxon>Dikarya</taxon>
        <taxon>Ascomycota</taxon>
        <taxon>Pezizomycotina</taxon>
        <taxon>Dothideomycetes</taxon>
        <taxon>Pleosporomycetidae</taxon>
        <taxon>Venturiales</taxon>
        <taxon>Cylindrosympodiaceae</taxon>
        <taxon>Tothia</taxon>
    </lineage>
</organism>
<feature type="region of interest" description="Disordered" evidence="6">
    <location>
        <begin position="651"/>
        <end position="670"/>
    </location>
</feature>
<feature type="region of interest" description="Disordered" evidence="6">
    <location>
        <begin position="178"/>
        <end position="288"/>
    </location>
</feature>
<dbReference type="InterPro" id="IPR036770">
    <property type="entry name" value="Ankyrin_rpt-contain_sf"/>
</dbReference>
<dbReference type="InterPro" id="IPR002110">
    <property type="entry name" value="Ankyrin_rpt"/>
</dbReference>
<dbReference type="FunFam" id="3.10.260.10:FF:000001">
    <property type="entry name" value="APSES transcription factor (MbpA)"/>
    <property type="match status" value="1"/>
</dbReference>
<evidence type="ECO:0000256" key="5">
    <source>
        <dbReference type="PROSITE-ProRule" id="PRU00023"/>
    </source>
</evidence>
<dbReference type="PROSITE" id="PS51299">
    <property type="entry name" value="HTH_APSES"/>
    <property type="match status" value="1"/>
</dbReference>
<dbReference type="Pfam" id="PF04383">
    <property type="entry name" value="KilA-N"/>
    <property type="match status" value="1"/>
</dbReference>
<dbReference type="Gene3D" id="1.25.40.20">
    <property type="entry name" value="Ankyrin repeat-containing domain"/>
    <property type="match status" value="1"/>
</dbReference>
<feature type="repeat" description="ANK" evidence="5">
    <location>
        <begin position="505"/>
        <end position="537"/>
    </location>
</feature>